<keyword evidence="3" id="KW-1185">Reference proteome</keyword>
<evidence type="ECO:0000256" key="1">
    <source>
        <dbReference type="SAM" id="SignalP"/>
    </source>
</evidence>
<dbReference type="PANTHER" id="PTHR32015">
    <property type="entry name" value="FASTING INDUCED LIPASE"/>
    <property type="match status" value="1"/>
</dbReference>
<dbReference type="InterPro" id="IPR002918">
    <property type="entry name" value="Lipase_EstA/Esterase_EstB"/>
</dbReference>
<protein>
    <submittedName>
        <fullName evidence="2">Triacylglycerol lipase</fullName>
    </submittedName>
</protein>
<keyword evidence="1" id="KW-0732">Signal</keyword>
<organism evidence="2 3">
    <name type="scientific">Streptacidiphilus pinicola</name>
    <dbReference type="NCBI Taxonomy" id="2219663"/>
    <lineage>
        <taxon>Bacteria</taxon>
        <taxon>Bacillati</taxon>
        <taxon>Actinomycetota</taxon>
        <taxon>Actinomycetes</taxon>
        <taxon>Kitasatosporales</taxon>
        <taxon>Streptomycetaceae</taxon>
        <taxon>Streptacidiphilus</taxon>
    </lineage>
</organism>
<dbReference type="Proteomes" id="UP000248889">
    <property type="component" value="Unassembled WGS sequence"/>
</dbReference>
<dbReference type="GO" id="GO:0016042">
    <property type="term" value="P:lipid catabolic process"/>
    <property type="evidence" value="ECO:0007669"/>
    <property type="project" value="InterPro"/>
</dbReference>
<feature type="chain" id="PRO_5016062917" evidence="1">
    <location>
        <begin position="32"/>
        <end position="239"/>
    </location>
</feature>
<reference evidence="2 3" key="1">
    <citation type="submission" date="2018-06" db="EMBL/GenBank/DDBJ databases">
        <title>Streptacidiphilus pinicola sp. nov., isolated from pine grove soil.</title>
        <authorList>
            <person name="Roh S.G."/>
            <person name="Park S."/>
            <person name="Kim M.-K."/>
            <person name="Yun B.-R."/>
            <person name="Park J."/>
            <person name="Kim M.J."/>
            <person name="Kim Y.S."/>
            <person name="Kim S.B."/>
        </authorList>
    </citation>
    <scope>NUCLEOTIDE SEQUENCE [LARGE SCALE GENOMIC DNA]</scope>
    <source>
        <strain evidence="2 3">MMS16-CNU450</strain>
    </source>
</reference>
<accession>A0A2X0K109</accession>
<sequence length="239" mass="24885">MRFRSGGRIAVAVAFATALALGASAPGYAAAAPHPHVAVATAARIPVIFVHGHNADPGVWGTMETAFRSAGYADSQLFAWGYDTSQSTNEVLAGQFAAYVAQVRAQTGATQVDIVAHSQGSLPTRWFLEYGGGTSVVRHWVSLGGPNHGTDLAWGCALWNQGCRDMTPGSYVVSHLDQGDETPGPTAYATFWSHCDEQIVPNSSVALTGAVNTDAGCLKHNDLLTDPGVEAGVLSFLGG</sequence>
<dbReference type="OrthoDB" id="8871309at2"/>
<dbReference type="InterPro" id="IPR029058">
    <property type="entry name" value="AB_hydrolase_fold"/>
</dbReference>
<dbReference type="PANTHER" id="PTHR32015:SF1">
    <property type="entry name" value="LIPASE"/>
    <property type="match status" value="1"/>
</dbReference>
<dbReference type="SUPFAM" id="SSF53474">
    <property type="entry name" value="alpha/beta-Hydrolases"/>
    <property type="match status" value="1"/>
</dbReference>
<evidence type="ECO:0000313" key="3">
    <source>
        <dbReference type="Proteomes" id="UP000248889"/>
    </source>
</evidence>
<feature type="signal peptide" evidence="1">
    <location>
        <begin position="1"/>
        <end position="31"/>
    </location>
</feature>
<name>A0A2X0K109_9ACTN</name>
<dbReference type="RefSeq" id="WP_111507138.1">
    <property type="nucleotide sequence ID" value="NZ_QKYN01000173.1"/>
</dbReference>
<gene>
    <name evidence="2" type="ORF">DN069_34210</name>
</gene>
<proteinExistence type="predicted"/>
<comment type="caution">
    <text evidence="2">The sequence shown here is derived from an EMBL/GenBank/DDBJ whole genome shotgun (WGS) entry which is preliminary data.</text>
</comment>
<dbReference type="AlphaFoldDB" id="A0A2X0K109"/>
<dbReference type="EMBL" id="QKYN01000173">
    <property type="protein sequence ID" value="RAG81209.1"/>
    <property type="molecule type" value="Genomic_DNA"/>
</dbReference>
<dbReference type="Gene3D" id="3.40.50.1820">
    <property type="entry name" value="alpha/beta hydrolase"/>
    <property type="match status" value="1"/>
</dbReference>
<evidence type="ECO:0000313" key="2">
    <source>
        <dbReference type="EMBL" id="RAG81209.1"/>
    </source>
</evidence>
<dbReference type="GO" id="GO:0016298">
    <property type="term" value="F:lipase activity"/>
    <property type="evidence" value="ECO:0007669"/>
    <property type="project" value="TreeGrafter"/>
</dbReference>
<dbReference type="Pfam" id="PF01674">
    <property type="entry name" value="Lipase_2"/>
    <property type="match status" value="1"/>
</dbReference>